<feature type="domain" description="RNase H type-1" evidence="1">
    <location>
        <begin position="167"/>
        <end position="249"/>
    </location>
</feature>
<evidence type="ECO:0000313" key="3">
    <source>
        <dbReference type="Proteomes" id="UP000026915"/>
    </source>
</evidence>
<dbReference type="CDD" id="cd06222">
    <property type="entry name" value="RNase_H_like"/>
    <property type="match status" value="1"/>
</dbReference>
<dbReference type="GO" id="GO:0003676">
    <property type="term" value="F:nucleic acid binding"/>
    <property type="evidence" value="ECO:0007669"/>
    <property type="project" value="InterPro"/>
</dbReference>
<dbReference type="PANTHER" id="PTHR33033:SF121">
    <property type="entry name" value="POLYNUCLEOTIDYL TRANSFERASE, RIBONUCLEASE H-LIKE SUPERFAMILY PROTEIN"/>
    <property type="match status" value="1"/>
</dbReference>
<dbReference type="SUPFAM" id="SSF53098">
    <property type="entry name" value="Ribonuclease H-like"/>
    <property type="match status" value="1"/>
</dbReference>
<accession>A0A061F1B7</accession>
<dbReference type="Gene3D" id="3.30.420.10">
    <property type="entry name" value="Ribonuclease H-like superfamily/Ribonuclease H"/>
    <property type="match status" value="1"/>
</dbReference>
<dbReference type="OMA" id="IMISLEV"/>
<proteinExistence type="predicted"/>
<evidence type="ECO:0000313" key="2">
    <source>
        <dbReference type="EMBL" id="EOY08309.1"/>
    </source>
</evidence>
<dbReference type="InterPro" id="IPR002156">
    <property type="entry name" value="RNaseH_domain"/>
</dbReference>
<dbReference type="HOGENOM" id="CLU_000680_21_1_1"/>
<protein>
    <recommendedName>
        <fullName evidence="1">RNase H type-1 domain-containing protein</fullName>
    </recommendedName>
</protein>
<sequence length="249" mass="28428">MDLESYLGRPSSTKGFISPNSAFCCFCCTEIETVNHLFFSCTESWKIWASWCCIWGISWVALANAWEFFCAWVDLVQDVAKNKIWKMAFFVITWSIWLFRNKMVFNGKSWDELQLMDIIKTRIACWSKARWDNPCLSFLDLFRNLELGAVCPKKKSDKKNLDWIKSLPDELKFNVDGAAKGCFGETGIGGVLRDYEGRIKLQFPKATGRGDSNLAELLAIKEAFLLFAASPWVNSYLLIIESDSSNAVK</sequence>
<dbReference type="InterPro" id="IPR044730">
    <property type="entry name" value="RNase_H-like_dom_plant"/>
</dbReference>
<dbReference type="Proteomes" id="UP000026915">
    <property type="component" value="Chromosome 5"/>
</dbReference>
<dbReference type="InterPro" id="IPR036397">
    <property type="entry name" value="RNaseH_sf"/>
</dbReference>
<name>A0A061F1B7_THECC</name>
<dbReference type="PROSITE" id="PS50879">
    <property type="entry name" value="RNASE_H_1"/>
    <property type="match status" value="1"/>
</dbReference>
<organism evidence="2 3">
    <name type="scientific">Theobroma cacao</name>
    <name type="common">Cacao</name>
    <name type="synonym">Cocoa</name>
    <dbReference type="NCBI Taxonomy" id="3641"/>
    <lineage>
        <taxon>Eukaryota</taxon>
        <taxon>Viridiplantae</taxon>
        <taxon>Streptophyta</taxon>
        <taxon>Embryophyta</taxon>
        <taxon>Tracheophyta</taxon>
        <taxon>Spermatophyta</taxon>
        <taxon>Magnoliopsida</taxon>
        <taxon>eudicotyledons</taxon>
        <taxon>Gunneridae</taxon>
        <taxon>Pentapetalae</taxon>
        <taxon>rosids</taxon>
        <taxon>malvids</taxon>
        <taxon>Malvales</taxon>
        <taxon>Malvaceae</taxon>
        <taxon>Byttnerioideae</taxon>
        <taxon>Theobroma</taxon>
    </lineage>
</organism>
<gene>
    <name evidence="2" type="ORF">TCM_022646</name>
</gene>
<reference evidence="2 3" key="1">
    <citation type="journal article" date="2013" name="Genome Biol.">
        <title>The genome sequence of the most widely cultivated cacao type and its use to identify candidate genes regulating pod color.</title>
        <authorList>
            <person name="Motamayor J.C."/>
            <person name="Mockaitis K."/>
            <person name="Schmutz J."/>
            <person name="Haiminen N."/>
            <person name="Iii D.L."/>
            <person name="Cornejo O."/>
            <person name="Findley S.D."/>
            <person name="Zheng P."/>
            <person name="Utro F."/>
            <person name="Royaert S."/>
            <person name="Saski C."/>
            <person name="Jenkins J."/>
            <person name="Podicheti R."/>
            <person name="Zhao M."/>
            <person name="Scheffler B.E."/>
            <person name="Stack J.C."/>
            <person name="Feltus F.A."/>
            <person name="Mustiga G.M."/>
            <person name="Amores F."/>
            <person name="Phillips W."/>
            <person name="Marelli J.P."/>
            <person name="May G.D."/>
            <person name="Shapiro H."/>
            <person name="Ma J."/>
            <person name="Bustamante C.D."/>
            <person name="Schnell R.J."/>
            <person name="Main D."/>
            <person name="Gilbert D."/>
            <person name="Parida L."/>
            <person name="Kuhn D.N."/>
        </authorList>
    </citation>
    <scope>NUCLEOTIDE SEQUENCE [LARGE SCALE GENOMIC DNA]</scope>
    <source>
        <strain evidence="3">cv. Matina 1-6</strain>
    </source>
</reference>
<dbReference type="InterPro" id="IPR012337">
    <property type="entry name" value="RNaseH-like_sf"/>
</dbReference>
<dbReference type="GO" id="GO:0004523">
    <property type="term" value="F:RNA-DNA hybrid ribonuclease activity"/>
    <property type="evidence" value="ECO:0007669"/>
    <property type="project" value="InterPro"/>
</dbReference>
<dbReference type="PANTHER" id="PTHR33033">
    <property type="entry name" value="POLYNUCLEOTIDYL TRANSFERASE, RIBONUCLEASE H-LIKE SUPERFAMILY PROTEIN-RELATED"/>
    <property type="match status" value="1"/>
</dbReference>
<dbReference type="AlphaFoldDB" id="A0A061F1B7"/>
<dbReference type="Gramene" id="EOY08309">
    <property type="protein sequence ID" value="EOY08309"/>
    <property type="gene ID" value="TCM_022646"/>
</dbReference>
<keyword evidence="3" id="KW-1185">Reference proteome</keyword>
<dbReference type="EMBL" id="CM001883">
    <property type="protein sequence ID" value="EOY08309.1"/>
    <property type="molecule type" value="Genomic_DNA"/>
</dbReference>
<dbReference type="InParanoid" id="A0A061F1B7"/>
<evidence type="ECO:0000259" key="1">
    <source>
        <dbReference type="PROSITE" id="PS50879"/>
    </source>
</evidence>